<evidence type="ECO:0000256" key="5">
    <source>
        <dbReference type="ARBA" id="ARBA00022692"/>
    </source>
</evidence>
<feature type="transmembrane region" description="Helical" evidence="13">
    <location>
        <begin position="323"/>
        <end position="341"/>
    </location>
</feature>
<comment type="similarity">
    <text evidence="3">Belongs to the NRAMP (TC 2.A.55) family.</text>
</comment>
<dbReference type="HAMAP" id="MF_00221">
    <property type="entry name" value="NRAMP"/>
    <property type="match status" value="1"/>
</dbReference>
<feature type="transmembrane region" description="Helical" evidence="13">
    <location>
        <begin position="402"/>
        <end position="423"/>
    </location>
</feature>
<proteinExistence type="inferred from homology"/>
<keyword evidence="5 13" id="KW-0812">Transmembrane</keyword>
<accession>A0A1R3GEP2</accession>
<feature type="transmembrane region" description="Helical" evidence="13">
    <location>
        <begin position="280"/>
        <end position="302"/>
    </location>
</feature>
<feature type="transmembrane region" description="Helical" evidence="13">
    <location>
        <begin position="467"/>
        <end position="488"/>
    </location>
</feature>
<keyword evidence="16" id="KW-1185">Reference proteome</keyword>
<evidence type="ECO:0000256" key="11">
    <source>
        <dbReference type="SAM" id="Coils"/>
    </source>
</evidence>
<dbReference type="GO" id="GO:0006508">
    <property type="term" value="P:proteolysis"/>
    <property type="evidence" value="ECO:0007669"/>
    <property type="project" value="UniProtKB-KW"/>
</dbReference>
<keyword evidence="9 13" id="KW-0472">Membrane</keyword>
<feature type="compositionally biased region" description="Basic and acidic residues" evidence="12">
    <location>
        <begin position="984"/>
        <end position="1000"/>
    </location>
</feature>
<feature type="coiled-coil region" evidence="11">
    <location>
        <begin position="589"/>
        <end position="656"/>
    </location>
</feature>
<evidence type="ECO:0000313" key="16">
    <source>
        <dbReference type="Proteomes" id="UP000188268"/>
    </source>
</evidence>
<dbReference type="Proteomes" id="UP000188268">
    <property type="component" value="Unassembled WGS sequence"/>
</dbReference>
<dbReference type="CDD" id="cd05476">
    <property type="entry name" value="pepsin_A_like_plant"/>
    <property type="match status" value="1"/>
</dbReference>
<dbReference type="GO" id="GO:0005384">
    <property type="term" value="F:manganese ion transmembrane transporter activity"/>
    <property type="evidence" value="ECO:0007669"/>
    <property type="project" value="TreeGrafter"/>
</dbReference>
<keyword evidence="10" id="KW-0325">Glycoprotein</keyword>
<evidence type="ECO:0000256" key="10">
    <source>
        <dbReference type="ARBA" id="ARBA00023180"/>
    </source>
</evidence>
<dbReference type="GO" id="GO:0042742">
    <property type="term" value="P:defense response to bacterium"/>
    <property type="evidence" value="ECO:0007669"/>
    <property type="project" value="TreeGrafter"/>
</dbReference>
<comment type="caution">
    <text evidence="15">The sequence shown here is derived from an EMBL/GenBank/DDBJ whole genome shotgun (WGS) entry which is preliminary data.</text>
</comment>
<dbReference type="PANTHER" id="PTHR11706:SF109">
    <property type="entry name" value="METAL TRANSPORTER NRAMP3"/>
    <property type="match status" value="1"/>
</dbReference>
<keyword evidence="7" id="KW-0378">Hydrolase</keyword>
<dbReference type="PROSITE" id="PS51767">
    <property type="entry name" value="PEPTIDASE_A1"/>
    <property type="match status" value="1"/>
</dbReference>
<feature type="transmembrane region" description="Helical" evidence="13">
    <location>
        <begin position="372"/>
        <end position="390"/>
    </location>
</feature>
<keyword evidence="4" id="KW-0645">Protease</keyword>
<dbReference type="InterPro" id="IPR021109">
    <property type="entry name" value="Peptidase_aspartic_dom_sf"/>
</dbReference>
<evidence type="ECO:0000313" key="15">
    <source>
        <dbReference type="EMBL" id="OMO56552.1"/>
    </source>
</evidence>
<feature type="transmembrane region" description="Helical" evidence="13">
    <location>
        <begin position="87"/>
        <end position="109"/>
    </location>
</feature>
<evidence type="ECO:0000256" key="9">
    <source>
        <dbReference type="ARBA" id="ARBA00023136"/>
    </source>
</evidence>
<evidence type="ECO:0000256" key="12">
    <source>
        <dbReference type="SAM" id="MobiDB-lite"/>
    </source>
</evidence>
<feature type="region of interest" description="Disordered" evidence="12">
    <location>
        <begin position="984"/>
        <end position="1059"/>
    </location>
</feature>
<name>A0A1R3GEP2_COCAP</name>
<evidence type="ECO:0000256" key="6">
    <source>
        <dbReference type="ARBA" id="ARBA00022750"/>
    </source>
</evidence>
<dbReference type="InterPro" id="IPR034161">
    <property type="entry name" value="Pepsin-like_plant"/>
</dbReference>
<feature type="compositionally biased region" description="Polar residues" evidence="12">
    <location>
        <begin position="1585"/>
        <end position="1604"/>
    </location>
</feature>
<feature type="domain" description="Peptidase A1" evidence="14">
    <location>
        <begin position="1226"/>
        <end position="1564"/>
    </location>
</feature>
<comment type="subcellular location">
    <subcellularLocation>
        <location evidence="1">Membrane</location>
        <topology evidence="1">Multi-pass membrane protein</topology>
    </subcellularLocation>
</comment>
<dbReference type="Pfam" id="PF14543">
    <property type="entry name" value="TAXi_N"/>
    <property type="match status" value="1"/>
</dbReference>
<dbReference type="GO" id="GO:0034755">
    <property type="term" value="P:iron ion transmembrane transport"/>
    <property type="evidence" value="ECO:0007669"/>
    <property type="project" value="TreeGrafter"/>
</dbReference>
<dbReference type="PROSITE" id="PS00141">
    <property type="entry name" value="ASP_PROTEASE"/>
    <property type="match status" value="1"/>
</dbReference>
<dbReference type="NCBIfam" id="NF037982">
    <property type="entry name" value="Nramp_1"/>
    <property type="match status" value="1"/>
</dbReference>
<feature type="transmembrane region" description="Helical" evidence="13">
    <location>
        <begin position="160"/>
        <end position="179"/>
    </location>
</feature>
<gene>
    <name evidence="15" type="ORF">CCACVL1_26465</name>
</gene>
<evidence type="ECO:0000256" key="8">
    <source>
        <dbReference type="ARBA" id="ARBA00022989"/>
    </source>
</evidence>
<dbReference type="PRINTS" id="PR00447">
    <property type="entry name" value="NATRESASSCMP"/>
</dbReference>
<feature type="transmembrane region" description="Helical" evidence="13">
    <location>
        <begin position="435"/>
        <end position="455"/>
    </location>
</feature>
<feature type="transmembrane region" description="Helical" evidence="13">
    <location>
        <begin position="521"/>
        <end position="541"/>
    </location>
</feature>
<organism evidence="15 16">
    <name type="scientific">Corchorus capsularis</name>
    <name type="common">Jute</name>
    <dbReference type="NCBI Taxonomy" id="210143"/>
    <lineage>
        <taxon>Eukaryota</taxon>
        <taxon>Viridiplantae</taxon>
        <taxon>Streptophyta</taxon>
        <taxon>Embryophyta</taxon>
        <taxon>Tracheophyta</taxon>
        <taxon>Spermatophyta</taxon>
        <taxon>Magnoliopsida</taxon>
        <taxon>eudicotyledons</taxon>
        <taxon>Gunneridae</taxon>
        <taxon>Pentapetalae</taxon>
        <taxon>rosids</taxon>
        <taxon>malvids</taxon>
        <taxon>Malvales</taxon>
        <taxon>Malvaceae</taxon>
        <taxon>Grewioideae</taxon>
        <taxon>Apeibeae</taxon>
        <taxon>Corchorus</taxon>
    </lineage>
</organism>
<dbReference type="InterPro" id="IPR032799">
    <property type="entry name" value="TAXi_C"/>
</dbReference>
<keyword evidence="8 13" id="KW-1133">Transmembrane helix</keyword>
<dbReference type="Gramene" id="OMO56552">
    <property type="protein sequence ID" value="OMO56552"/>
    <property type="gene ID" value="CCACVL1_26465"/>
</dbReference>
<dbReference type="Gene3D" id="2.40.70.10">
    <property type="entry name" value="Acid Proteases"/>
    <property type="match status" value="2"/>
</dbReference>
<sequence length="1778" mass="195773">MPPADHRAPLLSDHDSDVDVAYESDEKVHIVGINEPDEEGSNGVPPFSWKKLWLFTGPGLLMSIAFLDPGNLEGDLQAGAIAGYSLLWLLMWATVIGLLVQLLSARLGVATGKHLAELCREEYPTWARMVLWVMAELALIGADIQEVIGSAIAIKILSNGVLPLWAGVIITACDCFIFLFLENYGVRKLEAFFAVLIAIMAISFAWMFGETKPSGRELLLGILIPKLNSRTIQQAVGVVGCIIMPHNVFLHSALVQSREVDHTKKNRVQEALNYYSIESAAALLVSFIINLFVTTVFAKAFYGTPIADSIGLVNAGQYLQERYGGGLFPILYIWAIGLLAAGQSSTITGTYAGQFIMGGFLNLRLKKWLRALITRSCAIIPTIIVALVFDTSDAALDVLNEWLNVLQSIQIPFALIPLLYLVSKEQLMGTFKIGPVLKTISWLVAALVIVINGYLLLEFFSAEVTGVMFTTVVCAFTGAYVAFIVYLAGDQKLEMLAADSFIVDQSAFSEMKSSRLKHIHFAYACFMGTLCTNIVLVVLVACTTMASDGQHLENDTASMIEQLRKAVLVLETCKDGSEKIQWTEIEQHFHNLEMTLKKKSEELEAKEKEYEEKEAETCALIAEREAAVAAKEQDFLDRVQELKDAAVAAIAEARANFQPTCIEPLDAGDTKVSSPIGNKNSPDEDIPQNTGENTENVAADVKPRPELTQFCEQMDAKGLLNFVMENQKNLSALRQELPLALESASEPARLVLDSLEGFYPPDETTQTVDKRDAALQGMRKSCVFLIEAMAAFLARTDPGADHLLNPETKQQAKAIADEWKPKLSRAGSTAANSNSLEAEAFLQLLATFRIASEFDAEELCKLVVIVAHRWQAPELCHSIGLTEKMPGVVELLINSGRQVDAVRLIHAFQLTESFPPVPLLKAYLKDLRRNSQGKGGNSGGAAGGQADTNAQELSALKAVIKCVQEYGLEADYPLDPLQKRVAQLDKGKSDNRKRVGDYGRHQQQKKSRPGGGFRGFRGPPARQAAPVYNDRSAYAGMPERYPHPAAPNPYDYQVSNQPAYPPQANDQRLYYYSQDDRAPAPSYNAATSNYGSYAETELLNVAVLEYDDPKSRTFFAFVQFPPPQPEPRHTVMARALVYFTVATVTFSFLFHISQSNPSTSPPPPLLLAPPHHGAPPAMILPLFPSSKKFSRTSHGSRRHLLRSDSNSSLPDARMRLYDDLLLNGYYTTRLWIGTPPQRFALIVDTGSTVTYVPCSTCDQCGRHQDPKFQPDLSSSYQPVKCNLDCNCDSDREQCIYERQYAEMSSSSGVLGEDIISFGNQSELKPQRAVFGCENEETGDLYSQHADGIMGLGRGDLSVVDQLVEKGVISDSFSLCYGGMDIGGGAMVLGGISAPSDMVFSYSDPVRSPYYNIDLKEIHVAGKQLPLNPSVFDGKYGTVLDSGTTYAYLPEKAFAAFKDAILEELNSLKQIRGPDPNYNDICFSGASSDVTELSKAFPTVEMVFDNQQKLLLSPENYLFRHSKVQGAYCLGIFQNEKDPTTLLGGIIVRNTLVTYDREHAKIGFWKTNCSELWERLHITGAPSPSPSSNGKDNPTVESQPTSAPDGSTHYALPGDIQIGEILLDMSLSINYSYLKPHINELSEFIAKELDINSSQVHLLNLTSEGNGSLVRWAIVPSGSATYISNVNAISIISRLAEHHVKLPDTFGSYELVQWKVEPSMQQTWWQQHHLAVLLGMFITIIIVLSASIGWVIWRRRQQTNLYKPVDGAVPEQELQPLGS</sequence>
<feature type="region of interest" description="Disordered" evidence="12">
    <location>
        <begin position="667"/>
        <end position="692"/>
    </location>
</feature>
<feature type="transmembrane region" description="Helical" evidence="13">
    <location>
        <begin position="1729"/>
        <end position="1752"/>
    </location>
</feature>
<evidence type="ECO:0000256" key="3">
    <source>
        <dbReference type="ARBA" id="ARBA00009965"/>
    </source>
</evidence>
<dbReference type="OMA" id="HIVGINE"/>
<evidence type="ECO:0000256" key="2">
    <source>
        <dbReference type="ARBA" id="ARBA00007447"/>
    </source>
</evidence>
<dbReference type="InterPro" id="IPR033121">
    <property type="entry name" value="PEPTIDASE_A1"/>
</dbReference>
<evidence type="ECO:0000256" key="13">
    <source>
        <dbReference type="SAM" id="Phobius"/>
    </source>
</evidence>
<keyword evidence="11" id="KW-0175">Coiled coil</keyword>
<dbReference type="InterPro" id="IPR012474">
    <property type="entry name" value="Frigida"/>
</dbReference>
<comment type="similarity">
    <text evidence="2">Belongs to the peptidase A1 family.</text>
</comment>
<dbReference type="FunFam" id="2.40.70.10:FF:000030">
    <property type="entry name" value="Eukaryotic aspartyl protease family protein"/>
    <property type="match status" value="1"/>
</dbReference>
<dbReference type="STRING" id="210143.A0A1R3GEP2"/>
<dbReference type="InterPro" id="IPR001969">
    <property type="entry name" value="Aspartic_peptidase_AS"/>
</dbReference>
<evidence type="ECO:0000256" key="4">
    <source>
        <dbReference type="ARBA" id="ARBA00022670"/>
    </source>
</evidence>
<protein>
    <submittedName>
        <fullName evidence="15">Natural resistance-associated macrophage protein</fullName>
    </submittedName>
</protein>
<dbReference type="OrthoDB" id="2747330at2759"/>
<evidence type="ECO:0000256" key="1">
    <source>
        <dbReference type="ARBA" id="ARBA00004141"/>
    </source>
</evidence>
<feature type="transmembrane region" description="Helical" evidence="13">
    <location>
        <begin position="130"/>
        <end position="154"/>
    </location>
</feature>
<dbReference type="GO" id="GO:2000379">
    <property type="term" value="P:positive regulation of reactive oxygen species metabolic process"/>
    <property type="evidence" value="ECO:0007669"/>
    <property type="project" value="TreeGrafter"/>
</dbReference>
<feature type="region of interest" description="Disordered" evidence="12">
    <location>
        <begin position="1579"/>
        <end position="1608"/>
    </location>
</feature>
<dbReference type="GO" id="GO:0005774">
    <property type="term" value="C:vacuolar membrane"/>
    <property type="evidence" value="ECO:0007669"/>
    <property type="project" value="TreeGrafter"/>
</dbReference>
<reference evidence="15 16" key="1">
    <citation type="submission" date="2013-09" db="EMBL/GenBank/DDBJ databases">
        <title>Corchorus capsularis genome sequencing.</title>
        <authorList>
            <person name="Alam M."/>
            <person name="Haque M.S."/>
            <person name="Islam M.S."/>
            <person name="Emdad E.M."/>
            <person name="Islam M.M."/>
            <person name="Ahmed B."/>
            <person name="Halim A."/>
            <person name="Hossen Q.M.M."/>
            <person name="Hossain M.Z."/>
            <person name="Ahmed R."/>
            <person name="Khan M.M."/>
            <person name="Islam R."/>
            <person name="Rashid M.M."/>
            <person name="Khan S.A."/>
            <person name="Rahman M.S."/>
            <person name="Alam M."/>
        </authorList>
    </citation>
    <scope>NUCLEOTIDE SEQUENCE [LARGE SCALE GENOMIC DNA]</scope>
    <source>
        <strain evidence="16">cv. CVL-1</strain>
        <tissue evidence="15">Whole seedling</tissue>
    </source>
</reference>
<dbReference type="GO" id="GO:0015086">
    <property type="term" value="F:cadmium ion transmembrane transporter activity"/>
    <property type="evidence" value="ECO:0007669"/>
    <property type="project" value="TreeGrafter"/>
</dbReference>
<feature type="compositionally biased region" description="Polar residues" evidence="12">
    <location>
        <begin position="671"/>
        <end position="680"/>
    </location>
</feature>
<dbReference type="Pfam" id="PF01566">
    <property type="entry name" value="Nramp"/>
    <property type="match status" value="1"/>
</dbReference>
<dbReference type="InterPro" id="IPR001046">
    <property type="entry name" value="NRAMP_fam"/>
</dbReference>
<dbReference type="InterPro" id="IPR032861">
    <property type="entry name" value="TAXi_N"/>
</dbReference>
<dbReference type="SUPFAM" id="SSF50630">
    <property type="entry name" value="Acid proteases"/>
    <property type="match status" value="1"/>
</dbReference>
<evidence type="ECO:0000256" key="7">
    <source>
        <dbReference type="ARBA" id="ARBA00022801"/>
    </source>
</evidence>
<dbReference type="NCBIfam" id="TIGR01197">
    <property type="entry name" value="nramp"/>
    <property type="match status" value="1"/>
</dbReference>
<dbReference type="Pfam" id="PF07899">
    <property type="entry name" value="Frigida"/>
    <property type="match status" value="1"/>
</dbReference>
<dbReference type="EMBL" id="AWWV01014483">
    <property type="protein sequence ID" value="OMO56552.1"/>
    <property type="molecule type" value="Genomic_DNA"/>
</dbReference>
<keyword evidence="6" id="KW-0064">Aspartyl protease</keyword>
<feature type="transmembrane region" description="Helical" evidence="13">
    <location>
        <begin position="191"/>
        <end position="209"/>
    </location>
</feature>
<dbReference type="FunFam" id="2.40.70.10:FF:000025">
    <property type="entry name" value="Aspartyl protease family protein"/>
    <property type="match status" value="1"/>
</dbReference>
<dbReference type="GO" id="GO:0004190">
    <property type="term" value="F:aspartic-type endopeptidase activity"/>
    <property type="evidence" value="ECO:0007669"/>
    <property type="project" value="UniProtKB-KW"/>
</dbReference>
<evidence type="ECO:0000259" key="14">
    <source>
        <dbReference type="PROSITE" id="PS51767"/>
    </source>
</evidence>
<dbReference type="Pfam" id="PF14541">
    <property type="entry name" value="TAXi_C"/>
    <property type="match status" value="1"/>
</dbReference>
<dbReference type="PANTHER" id="PTHR11706">
    <property type="entry name" value="SOLUTE CARRIER PROTEIN FAMILY 11 MEMBER"/>
    <property type="match status" value="1"/>
</dbReference>